<name>A0ABQ3IF57_9GAMM</name>
<reference evidence="2" key="1">
    <citation type="journal article" date="2019" name="Int. J. Syst. Evol. Microbiol.">
        <title>The Global Catalogue of Microorganisms (GCM) 10K type strain sequencing project: providing services to taxonomists for standard genome sequencing and annotation.</title>
        <authorList>
            <consortium name="The Broad Institute Genomics Platform"/>
            <consortium name="The Broad Institute Genome Sequencing Center for Infectious Disease"/>
            <person name="Wu L."/>
            <person name="Ma J."/>
        </authorList>
    </citation>
    <scope>NUCLEOTIDE SEQUENCE [LARGE SCALE GENOMIC DNA]</scope>
    <source>
        <strain evidence="2">CGMCC 1.15922</strain>
    </source>
</reference>
<gene>
    <name evidence="1" type="ORF">GCM10011501_03250</name>
</gene>
<dbReference type="Proteomes" id="UP000626370">
    <property type="component" value="Unassembled WGS sequence"/>
</dbReference>
<evidence type="ECO:0000313" key="2">
    <source>
        <dbReference type="Proteomes" id="UP000626370"/>
    </source>
</evidence>
<comment type="caution">
    <text evidence="1">The sequence shown here is derived from an EMBL/GenBank/DDBJ whole genome shotgun (WGS) entry which is preliminary data.</text>
</comment>
<dbReference type="EMBL" id="BNAH01000001">
    <property type="protein sequence ID" value="GHE78741.1"/>
    <property type="molecule type" value="Genomic_DNA"/>
</dbReference>
<organism evidence="1 2">
    <name type="scientific">Thalassotalea profundi</name>
    <dbReference type="NCBI Taxonomy" id="2036687"/>
    <lineage>
        <taxon>Bacteria</taxon>
        <taxon>Pseudomonadati</taxon>
        <taxon>Pseudomonadota</taxon>
        <taxon>Gammaproteobacteria</taxon>
        <taxon>Alteromonadales</taxon>
        <taxon>Colwelliaceae</taxon>
        <taxon>Thalassotalea</taxon>
    </lineage>
</organism>
<evidence type="ECO:0000313" key="1">
    <source>
        <dbReference type="EMBL" id="GHE78741.1"/>
    </source>
</evidence>
<keyword evidence="2" id="KW-1185">Reference proteome</keyword>
<protein>
    <submittedName>
        <fullName evidence="1">Uncharacterized protein</fullName>
    </submittedName>
</protein>
<proteinExistence type="predicted"/>
<sequence length="151" mass="16717">MGRQAVADAPATPKDKVTLSESALELAAQVNNNKFTNSRAMQLANRDEQTAEEMLAGYAHELNHTLQDISNLDMATGSGAMYTVTSQPVTEESEALFARQNAALRDRNEHMIRQEREKGTPAAQILEKVMQAIDQQPQGYKDKIDWARLSA</sequence>
<accession>A0ABQ3IF57</accession>